<dbReference type="Gene3D" id="1.10.8.80">
    <property type="entry name" value="Magnesium chelatase subunit I, C-Terminal domain"/>
    <property type="match status" value="1"/>
</dbReference>
<sequence length="339" mass="36630">MSVITSDLAASEAKPSDADMVAQAEAALKEIAAVREALSKVIFGQESVIEKTIVAVLAGGHALLVGVPGLAKTKLVVTLGQVLGLQSNRIQFTPDLMPSDILGSEVMEQDETGRRAFRFIPGPIFAQLLMADEINRASPRTQSALLQSMQEYHVTVAGHRHDLPAPFHVLATQNPLEQEGTYPLPEAQLDRFLMQIDILYPELEAERRILTETTSGSEADVAAVLDPQRLAAIQHLVRRMPVPESVVDAILTLVRSARPGQGNAETDKHVAWGPGPRASQALTLCARARALYDGRLAPSIDDVRALAEPVLQHRMALSFAARAEGMTVRDVVARLTKAI</sequence>
<dbReference type="Pfam" id="PF17863">
    <property type="entry name" value="AAA_lid_2"/>
    <property type="match status" value="1"/>
</dbReference>
<dbReference type="SUPFAM" id="SSF52540">
    <property type="entry name" value="P-loop containing nucleoside triphosphate hydrolases"/>
    <property type="match status" value="1"/>
</dbReference>
<evidence type="ECO:0000313" key="4">
    <source>
        <dbReference type="Proteomes" id="UP001297272"/>
    </source>
</evidence>
<proteinExistence type="predicted"/>
<reference evidence="3 4" key="1">
    <citation type="submission" date="2021-03" db="EMBL/GenBank/DDBJ databases">
        <title>Tianweitania aestuarii sp. nov., isolated from a tidal flat.</title>
        <authorList>
            <person name="Park S."/>
            <person name="Yoon J.-H."/>
        </authorList>
    </citation>
    <scope>NUCLEOTIDE SEQUENCE [LARGE SCALE GENOMIC DNA]</scope>
    <source>
        <strain evidence="3 4">BSSL-BM11</strain>
    </source>
</reference>
<keyword evidence="4" id="KW-1185">Reference proteome</keyword>
<comment type="caution">
    <text evidence="3">The sequence shown here is derived from an EMBL/GenBank/DDBJ whole genome shotgun (WGS) entry which is preliminary data.</text>
</comment>
<protein>
    <submittedName>
        <fullName evidence="3">MoxR family ATPase</fullName>
    </submittedName>
</protein>
<dbReference type="InterPro" id="IPR011703">
    <property type="entry name" value="ATPase_AAA-3"/>
</dbReference>
<accession>A0ABS5RVP8</accession>
<dbReference type="EMBL" id="JAFMNX010000002">
    <property type="protein sequence ID" value="MBS9721084.1"/>
    <property type="molecule type" value="Genomic_DNA"/>
</dbReference>
<dbReference type="Pfam" id="PF07726">
    <property type="entry name" value="AAA_3"/>
    <property type="match status" value="1"/>
</dbReference>
<dbReference type="InterPro" id="IPR050764">
    <property type="entry name" value="CbbQ/NirQ/NorQ/GpvN"/>
</dbReference>
<dbReference type="CDD" id="cd00009">
    <property type="entry name" value="AAA"/>
    <property type="match status" value="1"/>
</dbReference>
<evidence type="ECO:0000259" key="2">
    <source>
        <dbReference type="Pfam" id="PF17863"/>
    </source>
</evidence>
<dbReference type="InterPro" id="IPR041628">
    <property type="entry name" value="ChlI/MoxR_AAA_lid"/>
</dbReference>
<name>A0ABS5RVP8_9HYPH</name>
<organism evidence="3 4">
    <name type="scientific">Tianweitania aestuarii</name>
    <dbReference type="NCBI Taxonomy" id="2814886"/>
    <lineage>
        <taxon>Bacteria</taxon>
        <taxon>Pseudomonadati</taxon>
        <taxon>Pseudomonadota</taxon>
        <taxon>Alphaproteobacteria</taxon>
        <taxon>Hyphomicrobiales</taxon>
        <taxon>Phyllobacteriaceae</taxon>
        <taxon>Tianweitania</taxon>
    </lineage>
</organism>
<evidence type="ECO:0000259" key="1">
    <source>
        <dbReference type="Pfam" id="PF07726"/>
    </source>
</evidence>
<dbReference type="PANTHER" id="PTHR42759">
    <property type="entry name" value="MOXR FAMILY PROTEIN"/>
    <property type="match status" value="1"/>
</dbReference>
<dbReference type="RefSeq" id="WP_213984716.1">
    <property type="nucleotide sequence ID" value="NZ_JAFMNX010000002.1"/>
</dbReference>
<dbReference type="PIRSF" id="PIRSF002849">
    <property type="entry name" value="AAA_ATPase_chaperone_MoxR_prd"/>
    <property type="match status" value="1"/>
</dbReference>
<dbReference type="InterPro" id="IPR027417">
    <property type="entry name" value="P-loop_NTPase"/>
</dbReference>
<dbReference type="Proteomes" id="UP001297272">
    <property type="component" value="Unassembled WGS sequence"/>
</dbReference>
<evidence type="ECO:0000313" key="3">
    <source>
        <dbReference type="EMBL" id="MBS9721084.1"/>
    </source>
</evidence>
<dbReference type="PANTHER" id="PTHR42759:SF1">
    <property type="entry name" value="MAGNESIUM-CHELATASE SUBUNIT CHLD"/>
    <property type="match status" value="1"/>
</dbReference>
<feature type="domain" description="ChlI/MoxR AAA lid" evidence="2">
    <location>
        <begin position="267"/>
        <end position="333"/>
    </location>
</feature>
<gene>
    <name evidence="3" type="ORF">JYU29_10340</name>
</gene>
<feature type="domain" description="ATPase AAA-3" evidence="1">
    <location>
        <begin position="61"/>
        <end position="194"/>
    </location>
</feature>
<dbReference type="Gene3D" id="3.40.50.300">
    <property type="entry name" value="P-loop containing nucleotide triphosphate hydrolases"/>
    <property type="match status" value="1"/>
</dbReference>